<dbReference type="Pfam" id="PF00318">
    <property type="entry name" value="Ribosomal_S2"/>
    <property type="match status" value="1"/>
</dbReference>
<comment type="similarity">
    <text evidence="1 5">Belongs to the universal ribosomal protein uS2 family.</text>
</comment>
<evidence type="ECO:0000256" key="2">
    <source>
        <dbReference type="ARBA" id="ARBA00022980"/>
    </source>
</evidence>
<evidence type="ECO:0000256" key="4">
    <source>
        <dbReference type="ARBA" id="ARBA00035155"/>
    </source>
</evidence>
<dbReference type="InterPro" id="IPR023591">
    <property type="entry name" value="Ribosomal_uS2_flav_dom_sf"/>
</dbReference>
<dbReference type="HAMAP" id="MF_00291_B">
    <property type="entry name" value="Ribosomal_uS2_B"/>
    <property type="match status" value="1"/>
</dbReference>
<keyword evidence="6" id="KW-0150">Chloroplast</keyword>
<sequence length="230" mass="26392">MSKISLAQLMEVGVHFGHKTDIWNPKMFQYIHTERNKMHLLDLVQSAQLLKEALCFTERAAKNKKTFLFIGTKKQARRLIAQEAKRCDSSYVNYRWLGGMLTNWVTLKSRIARLKELEQQEVDQTFDLLPKKEASLRLKELEKLRRQLNGIKNMTRLPDIAIVVDQKRETTAVRECRKLGITVVSFLDTNCDPDLADIPIPANDDGVRSIEFILQSLADSIIAGRHSEVA</sequence>
<dbReference type="PANTHER" id="PTHR12534">
    <property type="entry name" value="30S RIBOSOMAL PROTEIN S2 PROKARYOTIC AND ORGANELLAR"/>
    <property type="match status" value="1"/>
</dbReference>
<dbReference type="GO" id="GO:0005763">
    <property type="term" value="C:mitochondrial small ribosomal subunit"/>
    <property type="evidence" value="ECO:0007669"/>
    <property type="project" value="TreeGrafter"/>
</dbReference>
<evidence type="ECO:0000256" key="5">
    <source>
        <dbReference type="HAMAP-Rule" id="MF_00291"/>
    </source>
</evidence>
<dbReference type="PANTHER" id="PTHR12534:SF0">
    <property type="entry name" value="SMALL RIBOSOMAL SUBUNIT PROTEIN US2M"/>
    <property type="match status" value="1"/>
</dbReference>
<evidence type="ECO:0000313" key="6">
    <source>
        <dbReference type="EMBL" id="AWT38108.1"/>
    </source>
</evidence>
<keyword evidence="2 5" id="KW-0689">Ribosomal protein</keyword>
<dbReference type="FunFam" id="1.10.287.610:FF:000001">
    <property type="entry name" value="30S ribosomal protein S2"/>
    <property type="match status" value="1"/>
</dbReference>
<name>A0A2U9NLZ8_9STRA</name>
<dbReference type="GO" id="GO:0009507">
    <property type="term" value="C:chloroplast"/>
    <property type="evidence" value="ECO:0007669"/>
    <property type="project" value="UniProtKB-SubCell"/>
</dbReference>
<dbReference type="PRINTS" id="PR00395">
    <property type="entry name" value="RIBOSOMALS2"/>
</dbReference>
<comment type="subcellular location">
    <subcellularLocation>
        <location evidence="5">Plastid</location>
        <location evidence="5">Chloroplast</location>
    </subcellularLocation>
</comment>
<dbReference type="InterPro" id="IPR001865">
    <property type="entry name" value="Ribosomal_uS2"/>
</dbReference>
<dbReference type="EMBL" id="MG755791">
    <property type="protein sequence ID" value="AWT38108.1"/>
    <property type="molecule type" value="Genomic_DNA"/>
</dbReference>
<dbReference type="Gene3D" id="1.10.287.610">
    <property type="entry name" value="Helix hairpin bin"/>
    <property type="match status" value="1"/>
</dbReference>
<organism evidence="6">
    <name type="scientific">Proboscia sp</name>
    <dbReference type="NCBI Taxonomy" id="1923967"/>
    <lineage>
        <taxon>Eukaryota</taxon>
        <taxon>Sar</taxon>
        <taxon>Stramenopiles</taxon>
        <taxon>Ochrophyta</taxon>
        <taxon>Bacillariophyta</taxon>
        <taxon>Coscinodiscophyceae</taxon>
        <taxon>Rhizosoleniophycidae</taxon>
        <taxon>Rhizosoleniales</taxon>
        <taxon>Rhizosoleniaceae</taxon>
        <taxon>Proboscia</taxon>
    </lineage>
</organism>
<dbReference type="SUPFAM" id="SSF52313">
    <property type="entry name" value="Ribosomal protein S2"/>
    <property type="match status" value="1"/>
</dbReference>
<geneLocation type="chloroplast" evidence="6"/>
<dbReference type="Gene3D" id="3.40.50.10490">
    <property type="entry name" value="Glucose-6-phosphate isomerase like protein, domain 1"/>
    <property type="match status" value="1"/>
</dbReference>
<accession>A0A2U9NLZ8</accession>
<keyword evidence="6" id="KW-0934">Plastid</keyword>
<reference evidence="6" key="1">
    <citation type="journal article" date="2018" name="Adv. Bot. Res.">
        <title>Evolution of the Plastid Genomes in Diatoms.</title>
        <authorList>
            <person name="Yu M."/>
            <person name="Ashworth M.P."/>
            <person name="Hajrah N.H."/>
            <person name="Khiyami M.A."/>
            <person name="Sabir M.J."/>
            <person name="Alhebshi A.M."/>
            <person name="Al-Malki A.L."/>
            <person name="Sabir J.S.M."/>
            <person name="Theriot E.C."/>
            <person name="Jansen R.K."/>
        </authorList>
    </citation>
    <scope>NUCLEOTIDE SEQUENCE</scope>
</reference>
<protein>
    <recommendedName>
        <fullName evidence="4 5">Small ribosomal subunit protein uS2c</fullName>
    </recommendedName>
</protein>
<evidence type="ECO:0000256" key="3">
    <source>
        <dbReference type="ARBA" id="ARBA00023274"/>
    </source>
</evidence>
<keyword evidence="3 5" id="KW-0687">Ribonucleoprotein</keyword>
<evidence type="ECO:0000256" key="1">
    <source>
        <dbReference type="ARBA" id="ARBA00006242"/>
    </source>
</evidence>
<proteinExistence type="inferred from homology"/>
<dbReference type="GO" id="GO:0006412">
    <property type="term" value="P:translation"/>
    <property type="evidence" value="ECO:0007669"/>
    <property type="project" value="UniProtKB-UniRule"/>
</dbReference>
<dbReference type="InterPro" id="IPR005706">
    <property type="entry name" value="Ribosomal_uS2_bac/mit/plastid"/>
</dbReference>
<dbReference type="CDD" id="cd01425">
    <property type="entry name" value="RPS2"/>
    <property type="match status" value="1"/>
</dbReference>
<dbReference type="GO" id="GO:0003735">
    <property type="term" value="F:structural constituent of ribosome"/>
    <property type="evidence" value="ECO:0007669"/>
    <property type="project" value="InterPro"/>
</dbReference>
<dbReference type="AlphaFoldDB" id="A0A2U9NLZ8"/>
<dbReference type="NCBIfam" id="TIGR01011">
    <property type="entry name" value="rpsB_bact"/>
    <property type="match status" value="1"/>
</dbReference>
<gene>
    <name evidence="5 6" type="primary">rps2</name>
</gene>